<dbReference type="InterPro" id="IPR011650">
    <property type="entry name" value="Peptidase_M20_dimer"/>
</dbReference>
<protein>
    <submittedName>
        <fullName evidence="6">M20 family metallopeptidase</fullName>
    </submittedName>
</protein>
<comment type="cofactor">
    <cofactor evidence="1">
        <name>Zn(2+)</name>
        <dbReference type="ChEBI" id="CHEBI:29105"/>
    </cofactor>
</comment>
<organism evidence="6 7">
    <name type="scientific">Bacillus salitolerans</name>
    <dbReference type="NCBI Taxonomy" id="1437434"/>
    <lineage>
        <taxon>Bacteria</taxon>
        <taxon>Bacillati</taxon>
        <taxon>Bacillota</taxon>
        <taxon>Bacilli</taxon>
        <taxon>Bacillales</taxon>
        <taxon>Bacillaceae</taxon>
        <taxon>Bacillus</taxon>
    </lineage>
</organism>
<dbReference type="InterPro" id="IPR050072">
    <property type="entry name" value="Peptidase_M20A"/>
</dbReference>
<dbReference type="InterPro" id="IPR001261">
    <property type="entry name" value="ArgE/DapE_CS"/>
</dbReference>
<keyword evidence="4" id="KW-0862">Zinc</keyword>
<proteinExistence type="predicted"/>
<evidence type="ECO:0000313" key="6">
    <source>
        <dbReference type="EMBL" id="MFD1737486.1"/>
    </source>
</evidence>
<dbReference type="PIRSF" id="PIRSF037238">
    <property type="entry name" value="Carboxypeptidase_G2"/>
    <property type="match status" value="1"/>
</dbReference>
<sequence>MESFLKKHQPEMLKMIEKLVNIDSGSYYKQGVDQIGQILKDSYEQLGYQVKVDNQNKLGNHLIIQYAEAKEPQILVLAHMDTVFPEGTAKERSFRIEGNRAYGPGVIDMKSSLVTLLFAIKALQHNGDQSFKNVKIMINSDEEIGSLTSRKLIEREAVSTQYALVMEPARKDGSLVSSRRGKGNYTIIVEGKAAHSGIEPEKGRSAIEELAHKIIQLHELTDHDKGISVNVGLIEGGSSANTVSDHAEAQIDVRISEMEQAEIIEEKLEEICSTTDVSGTRVSLEGEINRPPMEKNKKTNALLRIIQDVGDEIGVEIEDTATGGGSDASFTSALGIATIDGLGPVGGNAHSDKEYLEIPSLTERSLLLATIISRLTYMNDNM</sequence>
<dbReference type="SUPFAM" id="SSF53187">
    <property type="entry name" value="Zn-dependent exopeptidases"/>
    <property type="match status" value="1"/>
</dbReference>
<feature type="domain" description="Peptidase M20 dimerisation" evidence="5">
    <location>
        <begin position="178"/>
        <end position="277"/>
    </location>
</feature>
<gene>
    <name evidence="6" type="ORF">ACFSCX_13070</name>
</gene>
<dbReference type="EMBL" id="JBHUEM010000020">
    <property type="protein sequence ID" value="MFD1737486.1"/>
    <property type="molecule type" value="Genomic_DNA"/>
</dbReference>
<keyword evidence="7" id="KW-1185">Reference proteome</keyword>
<evidence type="ECO:0000259" key="5">
    <source>
        <dbReference type="Pfam" id="PF07687"/>
    </source>
</evidence>
<dbReference type="Pfam" id="PF01546">
    <property type="entry name" value="Peptidase_M20"/>
    <property type="match status" value="1"/>
</dbReference>
<dbReference type="PROSITE" id="PS00758">
    <property type="entry name" value="ARGE_DAPE_CPG2_1"/>
    <property type="match status" value="1"/>
</dbReference>
<dbReference type="InterPro" id="IPR017150">
    <property type="entry name" value="Pept_M20_glutamate_carboxypep"/>
</dbReference>
<dbReference type="Gene3D" id="3.40.630.10">
    <property type="entry name" value="Zn peptidases"/>
    <property type="match status" value="1"/>
</dbReference>
<reference evidence="7" key="1">
    <citation type="journal article" date="2019" name="Int. J. Syst. Evol. Microbiol.">
        <title>The Global Catalogue of Microorganisms (GCM) 10K type strain sequencing project: providing services to taxonomists for standard genome sequencing and annotation.</title>
        <authorList>
            <consortium name="The Broad Institute Genomics Platform"/>
            <consortium name="The Broad Institute Genome Sequencing Center for Infectious Disease"/>
            <person name="Wu L."/>
            <person name="Ma J."/>
        </authorList>
    </citation>
    <scope>NUCLEOTIDE SEQUENCE [LARGE SCALE GENOMIC DNA]</scope>
    <source>
        <strain evidence="7">CCUG 49339</strain>
    </source>
</reference>
<name>A0ABW4LSM8_9BACI</name>
<evidence type="ECO:0000256" key="2">
    <source>
        <dbReference type="ARBA" id="ARBA00022723"/>
    </source>
</evidence>
<dbReference type="Gene3D" id="3.30.70.360">
    <property type="match status" value="1"/>
</dbReference>
<dbReference type="CDD" id="cd03885">
    <property type="entry name" value="M20_CPDG2"/>
    <property type="match status" value="1"/>
</dbReference>
<evidence type="ECO:0000256" key="3">
    <source>
        <dbReference type="ARBA" id="ARBA00022801"/>
    </source>
</evidence>
<comment type="caution">
    <text evidence="6">The sequence shown here is derived from an EMBL/GenBank/DDBJ whole genome shotgun (WGS) entry which is preliminary data.</text>
</comment>
<keyword evidence="3" id="KW-0378">Hydrolase</keyword>
<evidence type="ECO:0000256" key="4">
    <source>
        <dbReference type="ARBA" id="ARBA00022833"/>
    </source>
</evidence>
<evidence type="ECO:0000313" key="7">
    <source>
        <dbReference type="Proteomes" id="UP001597214"/>
    </source>
</evidence>
<dbReference type="PANTHER" id="PTHR43808">
    <property type="entry name" value="ACETYLORNITHINE DEACETYLASE"/>
    <property type="match status" value="1"/>
</dbReference>
<dbReference type="PANTHER" id="PTHR43808:SF9">
    <property type="entry name" value="BLL0789 PROTEIN"/>
    <property type="match status" value="1"/>
</dbReference>
<keyword evidence="2" id="KW-0479">Metal-binding</keyword>
<dbReference type="Pfam" id="PF07687">
    <property type="entry name" value="M20_dimer"/>
    <property type="match status" value="1"/>
</dbReference>
<dbReference type="SUPFAM" id="SSF55031">
    <property type="entry name" value="Bacterial exopeptidase dimerisation domain"/>
    <property type="match status" value="1"/>
</dbReference>
<dbReference type="InterPro" id="IPR002933">
    <property type="entry name" value="Peptidase_M20"/>
</dbReference>
<dbReference type="Proteomes" id="UP001597214">
    <property type="component" value="Unassembled WGS sequence"/>
</dbReference>
<dbReference type="RefSeq" id="WP_377928798.1">
    <property type="nucleotide sequence ID" value="NZ_JBHUEM010000020.1"/>
</dbReference>
<evidence type="ECO:0000256" key="1">
    <source>
        <dbReference type="ARBA" id="ARBA00001947"/>
    </source>
</evidence>
<accession>A0ABW4LSM8</accession>
<dbReference type="InterPro" id="IPR036264">
    <property type="entry name" value="Bact_exopeptidase_dim_dom"/>
</dbReference>